<dbReference type="PANTHER" id="PTHR31215">
    <property type="entry name" value="OS05G0510400 PROTEIN-RELATED"/>
    <property type="match status" value="1"/>
</dbReference>
<dbReference type="SMART" id="SM00256">
    <property type="entry name" value="FBOX"/>
    <property type="match status" value="1"/>
</dbReference>
<dbReference type="EMBL" id="CAUOFW020009580">
    <property type="protein sequence ID" value="CAK9186440.1"/>
    <property type="molecule type" value="Genomic_DNA"/>
</dbReference>
<evidence type="ECO:0000313" key="2">
    <source>
        <dbReference type="EMBL" id="CAK9186440.1"/>
    </source>
</evidence>
<dbReference type="AlphaFoldDB" id="A0ABC8UZF1"/>
<dbReference type="CDD" id="cd09917">
    <property type="entry name" value="F-box_SF"/>
    <property type="match status" value="1"/>
</dbReference>
<comment type="caution">
    <text evidence="2">The sequence shown here is derived from an EMBL/GenBank/DDBJ whole genome shotgun (WGS) entry which is preliminary data.</text>
</comment>
<keyword evidence="3" id="KW-1185">Reference proteome</keyword>
<dbReference type="Proteomes" id="UP001642360">
    <property type="component" value="Unassembled WGS sequence"/>
</dbReference>
<sequence>MFPLSVSDSEPTDGFDGLPDSLILLIFDQISDVKTLIRCRSVSKRFNSLVPQSDSLLLRVDRVISTTDSDSDDSLLITFLRSIFKSLHDFIYPYKPLPNVTRIQNSPTQILRGFDKIRELEIELPSSDLKLDKGAVIKWRAEFGKTLKSCVIMGFCEGPDRDGGLKMRVVWTISALIAASARHYMMLEVVREHKNLQKLTISDRESEGVVVMVKDGLEECRECGEEEVKVGESGVWWRNNRTVVPAVRMRLRHEGKLEVGDGVKMEGATLVVVKPVGKGGESEAEDLGLVRGAFGGRGEAEEYGEAVEKLLKRRGYLLEMNSF</sequence>
<gene>
    <name evidence="2" type="ORF">ILEXP_LOCUS56933</name>
</gene>
<dbReference type="Gene3D" id="1.20.1280.50">
    <property type="match status" value="1"/>
</dbReference>
<dbReference type="Pfam" id="PF12937">
    <property type="entry name" value="F-box-like"/>
    <property type="match status" value="1"/>
</dbReference>
<protein>
    <recommendedName>
        <fullName evidence="1">F-box domain-containing protein</fullName>
    </recommendedName>
</protein>
<name>A0ABC8UZF1_9AQUA</name>
<proteinExistence type="predicted"/>
<dbReference type="SUPFAM" id="SSF81383">
    <property type="entry name" value="F-box domain"/>
    <property type="match status" value="1"/>
</dbReference>
<evidence type="ECO:0000313" key="3">
    <source>
        <dbReference type="Proteomes" id="UP001642360"/>
    </source>
</evidence>
<organism evidence="2 3">
    <name type="scientific">Ilex paraguariensis</name>
    <name type="common">yerba mate</name>
    <dbReference type="NCBI Taxonomy" id="185542"/>
    <lineage>
        <taxon>Eukaryota</taxon>
        <taxon>Viridiplantae</taxon>
        <taxon>Streptophyta</taxon>
        <taxon>Embryophyta</taxon>
        <taxon>Tracheophyta</taxon>
        <taxon>Spermatophyta</taxon>
        <taxon>Magnoliopsida</taxon>
        <taxon>eudicotyledons</taxon>
        <taxon>Gunneridae</taxon>
        <taxon>Pentapetalae</taxon>
        <taxon>asterids</taxon>
        <taxon>campanulids</taxon>
        <taxon>Aquifoliales</taxon>
        <taxon>Aquifoliaceae</taxon>
        <taxon>Ilex</taxon>
    </lineage>
</organism>
<dbReference type="InterPro" id="IPR044809">
    <property type="entry name" value="AUF1-like"/>
</dbReference>
<accession>A0ABC8UZF1</accession>
<reference evidence="2 3" key="1">
    <citation type="submission" date="2024-02" db="EMBL/GenBank/DDBJ databases">
        <authorList>
            <person name="Vignale AGUSTIN F."/>
            <person name="Sosa J E."/>
            <person name="Modenutti C."/>
        </authorList>
    </citation>
    <scope>NUCLEOTIDE SEQUENCE [LARGE SCALE GENOMIC DNA]</scope>
</reference>
<dbReference type="InterPro" id="IPR036047">
    <property type="entry name" value="F-box-like_dom_sf"/>
</dbReference>
<dbReference type="PROSITE" id="PS50181">
    <property type="entry name" value="FBOX"/>
    <property type="match status" value="1"/>
</dbReference>
<dbReference type="InterPro" id="IPR001810">
    <property type="entry name" value="F-box_dom"/>
</dbReference>
<evidence type="ECO:0000259" key="1">
    <source>
        <dbReference type="PROSITE" id="PS50181"/>
    </source>
</evidence>
<feature type="domain" description="F-box" evidence="1">
    <location>
        <begin position="12"/>
        <end position="60"/>
    </location>
</feature>